<evidence type="ECO:0000256" key="1">
    <source>
        <dbReference type="ARBA" id="ARBA00007287"/>
    </source>
</evidence>
<dbReference type="InterPro" id="IPR036388">
    <property type="entry name" value="WH-like_DNA-bd_sf"/>
</dbReference>
<dbReference type="SUPFAM" id="SSF46785">
    <property type="entry name" value="Winged helix' DNA-binding domain"/>
    <property type="match status" value="1"/>
</dbReference>
<accession>A0A1I6ID24</accession>
<dbReference type="InterPro" id="IPR021586">
    <property type="entry name" value="Tscrpt_reg_TrmB_C"/>
</dbReference>
<name>A0A1I6ID24_9EURY</name>
<dbReference type="SUPFAM" id="SSF159071">
    <property type="entry name" value="TrmB C-terminal domain-like"/>
    <property type="match status" value="1"/>
</dbReference>
<dbReference type="STRING" id="555875.SAMN04488124_3056"/>
<dbReference type="Pfam" id="PF11495">
    <property type="entry name" value="Regulator_TrmB"/>
    <property type="match status" value="1"/>
</dbReference>
<protein>
    <submittedName>
        <fullName evidence="4">Sugar-specific transcriptional regulator TrmB</fullName>
    </submittedName>
</protein>
<feature type="domain" description="Transcription regulator TrmB N-terminal" evidence="2">
    <location>
        <begin position="16"/>
        <end position="83"/>
    </location>
</feature>
<dbReference type="Pfam" id="PF25270">
    <property type="entry name" value="Khk"/>
    <property type="match status" value="1"/>
</dbReference>
<keyword evidence="5" id="KW-1185">Reference proteome</keyword>
<dbReference type="InterPro" id="IPR051797">
    <property type="entry name" value="TrmB-like"/>
</dbReference>
<sequence length="739" mass="83269">MTAEDDAKLALLRETLQDNVDFTTYETEVYLALVRGGAQTMTDIAETSEVPKQRVYDIVDRLRERGFAEVIDDYPQKAYAVDPAEAFSSIRTQLSQAEEYLEELHDTVETVESGVALFKSESTVKRYISNLLQTAERDILLLTPVERLGVVVDELERCTDQQIRVVVSNVSPESDEFEDGLSSLPDAVDEVRFVSTREDFALTTDRRRGLYWVQEGHEHADDDGQGYYVTNPSLALVLDRFLSESIWPLAKPLAGETERPALPKEYIRIRDCLADVSRLTDAHPVDAFEVWFEGYDTETGEKVTKQGTLTSYYYTEYDIRASLTVDVQTATESIDSPAVTVGDAGTRNVDYAATRIELRQNGTTHTTRLDDETRRYLDACRTELPDRFGDGSVVLCFDAFVDRMREFIHREEGGDYEQIRKFDSFRESLVRYEASDAPPRVEWRQTRTEPGGLVAHAGGVFDELGYDVTLVGRMGDPVRPEFTERFADQTMVTLGETSSTDYVWFEDRKFLLTEPNFEPLDWDRIADRVGTEAFADHVDGTAVMTIGSWYSTPELVEIIDALRTNVWPALSSPPRHVHFVPGEVTQLSPAELEAGCESVAALDDAVPVTLTANRSQTRRFRDVLLDEDGTETTPTVERIRDRFGVSRYVMHSQRGATMATRDEVLSARAPQVVNPHQFRNVDEHFLSGMSLALAEGLTSGPALVLANAVASFFMQHERPPTSEEIRSFVAEYSTYFTES</sequence>
<dbReference type="InterPro" id="IPR002831">
    <property type="entry name" value="Tscrpt_reg_TrmB_N"/>
</dbReference>
<comment type="similarity">
    <text evidence="1">Belongs to the transcriptional regulator TrmB family.</text>
</comment>
<dbReference type="CDD" id="cd09124">
    <property type="entry name" value="PLDc_like_TrmB_middle"/>
    <property type="match status" value="1"/>
</dbReference>
<dbReference type="Proteomes" id="UP000243250">
    <property type="component" value="Unassembled WGS sequence"/>
</dbReference>
<dbReference type="InterPro" id="IPR029056">
    <property type="entry name" value="Ribokinase-like"/>
</dbReference>
<dbReference type="InterPro" id="IPR057621">
    <property type="entry name" value="Khk_prokaryotic"/>
</dbReference>
<dbReference type="EMBL" id="FOYS01000005">
    <property type="protein sequence ID" value="SFR64524.1"/>
    <property type="molecule type" value="Genomic_DNA"/>
</dbReference>
<dbReference type="Gene3D" id="1.10.10.10">
    <property type="entry name" value="Winged helix-like DNA-binding domain superfamily/Winged helix DNA-binding domain"/>
    <property type="match status" value="1"/>
</dbReference>
<proteinExistence type="inferred from homology"/>
<gene>
    <name evidence="4" type="ORF">SAMN04488124_3056</name>
</gene>
<evidence type="ECO:0000259" key="3">
    <source>
        <dbReference type="Pfam" id="PF11495"/>
    </source>
</evidence>
<dbReference type="PANTHER" id="PTHR34293:SF1">
    <property type="entry name" value="HTH-TYPE TRANSCRIPTIONAL REGULATOR TRMBL2"/>
    <property type="match status" value="1"/>
</dbReference>
<dbReference type="OrthoDB" id="30795at2157"/>
<dbReference type="Gene3D" id="3.40.1190.20">
    <property type="match status" value="1"/>
</dbReference>
<evidence type="ECO:0000259" key="2">
    <source>
        <dbReference type="Pfam" id="PF01978"/>
    </source>
</evidence>
<organism evidence="4 5">
    <name type="scientific">Halogeometricum limi</name>
    <dbReference type="NCBI Taxonomy" id="555875"/>
    <lineage>
        <taxon>Archaea</taxon>
        <taxon>Methanobacteriati</taxon>
        <taxon>Methanobacteriota</taxon>
        <taxon>Stenosarchaea group</taxon>
        <taxon>Halobacteria</taxon>
        <taxon>Halobacteriales</taxon>
        <taxon>Haloferacaceae</taxon>
        <taxon>Halogeometricum</taxon>
    </lineage>
</organism>
<dbReference type="Pfam" id="PF01978">
    <property type="entry name" value="TrmB"/>
    <property type="match status" value="1"/>
</dbReference>
<dbReference type="SUPFAM" id="SSF53613">
    <property type="entry name" value="Ribokinase-like"/>
    <property type="match status" value="1"/>
</dbReference>
<evidence type="ECO:0000313" key="4">
    <source>
        <dbReference type="EMBL" id="SFR64524.1"/>
    </source>
</evidence>
<dbReference type="AlphaFoldDB" id="A0A1I6ID24"/>
<reference evidence="5" key="1">
    <citation type="submission" date="2016-10" db="EMBL/GenBank/DDBJ databases">
        <authorList>
            <person name="Varghese N."/>
            <person name="Submissions S."/>
        </authorList>
    </citation>
    <scope>NUCLEOTIDE SEQUENCE [LARGE SCALE GENOMIC DNA]</scope>
    <source>
        <strain evidence="5">CGMCC 1.8711</strain>
    </source>
</reference>
<feature type="domain" description="Transcription regulator TrmB C-terminal" evidence="3">
    <location>
        <begin position="115"/>
        <end position="359"/>
    </location>
</feature>
<dbReference type="PANTHER" id="PTHR34293">
    <property type="entry name" value="HTH-TYPE TRANSCRIPTIONAL REGULATOR TRMBL2"/>
    <property type="match status" value="1"/>
</dbReference>
<dbReference type="InterPro" id="IPR036390">
    <property type="entry name" value="WH_DNA-bd_sf"/>
</dbReference>
<dbReference type="RefSeq" id="WP_089882528.1">
    <property type="nucleotide sequence ID" value="NZ_FOYS01000005.1"/>
</dbReference>
<evidence type="ECO:0000313" key="5">
    <source>
        <dbReference type="Proteomes" id="UP000243250"/>
    </source>
</evidence>